<evidence type="ECO:0000256" key="1">
    <source>
        <dbReference type="ARBA" id="ARBA00023242"/>
    </source>
</evidence>
<dbReference type="AlphaFoldDB" id="A0A9N9Y3J3"/>
<dbReference type="Proteomes" id="UP000754883">
    <property type="component" value="Unassembled WGS sequence"/>
</dbReference>
<protein>
    <recommendedName>
        <fullName evidence="3">Xylanolytic transcriptional activator regulatory domain-containing protein</fullName>
    </recommendedName>
</protein>
<evidence type="ECO:0000259" key="3">
    <source>
        <dbReference type="SMART" id="SM00906"/>
    </source>
</evidence>
<dbReference type="CDD" id="cd12148">
    <property type="entry name" value="fungal_TF_MHR"/>
    <property type="match status" value="1"/>
</dbReference>
<feature type="compositionally biased region" description="Polar residues" evidence="2">
    <location>
        <begin position="127"/>
        <end position="142"/>
    </location>
</feature>
<dbReference type="InterPro" id="IPR007219">
    <property type="entry name" value="XnlR_reg_dom"/>
</dbReference>
<evidence type="ECO:0000256" key="2">
    <source>
        <dbReference type="SAM" id="MobiDB-lite"/>
    </source>
</evidence>
<comment type="caution">
    <text evidence="4">The sequence shown here is derived from an EMBL/GenBank/DDBJ whole genome shotgun (WGS) entry which is preliminary data.</text>
</comment>
<organism evidence="4 5">
    <name type="scientific">Clonostachys byssicola</name>
    <dbReference type="NCBI Taxonomy" id="160290"/>
    <lineage>
        <taxon>Eukaryota</taxon>
        <taxon>Fungi</taxon>
        <taxon>Dikarya</taxon>
        <taxon>Ascomycota</taxon>
        <taxon>Pezizomycotina</taxon>
        <taxon>Sordariomycetes</taxon>
        <taxon>Hypocreomycetidae</taxon>
        <taxon>Hypocreales</taxon>
        <taxon>Bionectriaceae</taxon>
        <taxon>Clonostachys</taxon>
    </lineage>
</organism>
<dbReference type="Pfam" id="PF04082">
    <property type="entry name" value="Fungal_trans"/>
    <property type="match status" value="1"/>
</dbReference>
<sequence>MFIIFPCLSGNSITGGARPAGTVKEQSERCMAIGGDVLQRCGSLSVFSSENGSLTHLKSRLVTLAAGKNSDVMAYDQNALGVRLDTSHVIMLTSASRNVAVQEAPTLSGPSGNSESQIIPNSSLHISPTVVNQPASPGTSALHSAPSANSPPASNADPLTPAACSARSDTVVGSTGDMRYFGPPSGVSLASIGTGPKPAPWTSAPPRNSSPNESWSAWTHSSMKGIFAMSPEVPLPPWKEAFSLVSEFFDQEHQAIPCFHQPSFMTLLGQQYSGKLDRNPAWFACLNSVLAISQRRRVEKGQDPSEKENLSWNYAANAMGNLLDILMRNTQLLSVQALLCMAWFFVGTPNPQPSFMLTGSAVRLAHSIGLHTSYEDQSWDSVEVEMRRRVFWIAISLDSELCLRTGRPPAHNLHDFHVDILSDSLHSGDSDTIAISDGSSLNLFNAQCRLATIQGEIYRNLFSSHLPSTDRSLMAESVSRLTKKLEAWASSASPSFDMNQPLQRPEHQGLMRLCYVYHNCVIVTNRGLGLQYWTSRSQVDFSALPSTAKVSIHRCLKASRAILGLNMVMPLGWRSYYWDVIGIISGAAIILCINAIRQPEEVIVAGDLRSVSATLKILDLFNEENPNTYLRPLRLACEHLYRKAQPATHSHVGEVSPSSQPGDLFTSGDGGPSLDIYHGCDRHRADDGRVQTPRELRIAEAGSDSRGHSNSQWEFTPEQQFIYPSLTPWSMDMLMDDSFLNFY</sequence>
<reference evidence="5" key="1">
    <citation type="submission" date="2019-06" db="EMBL/GenBank/DDBJ databases">
        <authorList>
            <person name="Broberg M."/>
        </authorList>
    </citation>
    <scope>NUCLEOTIDE SEQUENCE [LARGE SCALE GENOMIC DNA]</scope>
</reference>
<dbReference type="GO" id="GO:0006351">
    <property type="term" value="P:DNA-templated transcription"/>
    <property type="evidence" value="ECO:0007669"/>
    <property type="project" value="InterPro"/>
</dbReference>
<dbReference type="GO" id="GO:0003677">
    <property type="term" value="F:DNA binding"/>
    <property type="evidence" value="ECO:0007669"/>
    <property type="project" value="InterPro"/>
</dbReference>
<dbReference type="OrthoDB" id="2123952at2759"/>
<keyword evidence="1" id="KW-0539">Nucleus</keyword>
<dbReference type="PANTHER" id="PTHR46910">
    <property type="entry name" value="TRANSCRIPTION FACTOR PDR1"/>
    <property type="match status" value="1"/>
</dbReference>
<dbReference type="InterPro" id="IPR050987">
    <property type="entry name" value="AtrR-like"/>
</dbReference>
<dbReference type="PANTHER" id="PTHR46910:SF25">
    <property type="entry name" value="ABC-TRANSPORTER-REGULATING TRANSCRIPTION FACTOR"/>
    <property type="match status" value="1"/>
</dbReference>
<proteinExistence type="predicted"/>
<name>A0A9N9Y3J3_9HYPO</name>
<feature type="compositionally biased region" description="Polar residues" evidence="2">
    <location>
        <begin position="205"/>
        <end position="215"/>
    </location>
</feature>
<keyword evidence="5" id="KW-1185">Reference proteome</keyword>
<dbReference type="GO" id="GO:0003700">
    <property type="term" value="F:DNA-binding transcription factor activity"/>
    <property type="evidence" value="ECO:0007669"/>
    <property type="project" value="InterPro"/>
</dbReference>
<accession>A0A9N9Y3J3</accession>
<feature type="region of interest" description="Disordered" evidence="2">
    <location>
        <begin position="127"/>
        <end position="168"/>
    </location>
</feature>
<reference evidence="4 5" key="2">
    <citation type="submission" date="2021-10" db="EMBL/GenBank/DDBJ databases">
        <authorList>
            <person name="Piombo E."/>
        </authorList>
    </citation>
    <scope>NUCLEOTIDE SEQUENCE [LARGE SCALE GENOMIC DNA]</scope>
</reference>
<dbReference type="SMART" id="SM00906">
    <property type="entry name" value="Fungal_trans"/>
    <property type="match status" value="1"/>
</dbReference>
<dbReference type="EMBL" id="CABFNO020001454">
    <property type="protein sequence ID" value="CAG9988915.1"/>
    <property type="molecule type" value="Genomic_DNA"/>
</dbReference>
<evidence type="ECO:0000313" key="5">
    <source>
        <dbReference type="Proteomes" id="UP000754883"/>
    </source>
</evidence>
<gene>
    <name evidence="4" type="ORF">CBYS24578_00014312</name>
</gene>
<feature type="region of interest" description="Disordered" evidence="2">
    <location>
        <begin position="189"/>
        <end position="215"/>
    </location>
</feature>
<feature type="compositionally biased region" description="Low complexity" evidence="2">
    <location>
        <begin position="144"/>
        <end position="158"/>
    </location>
</feature>
<feature type="domain" description="Xylanolytic transcriptional activator regulatory" evidence="3">
    <location>
        <begin position="354"/>
        <end position="428"/>
    </location>
</feature>
<dbReference type="GO" id="GO:0008270">
    <property type="term" value="F:zinc ion binding"/>
    <property type="evidence" value="ECO:0007669"/>
    <property type="project" value="InterPro"/>
</dbReference>
<evidence type="ECO:0000313" key="4">
    <source>
        <dbReference type="EMBL" id="CAG9988915.1"/>
    </source>
</evidence>